<gene>
    <name evidence="2" type="ORF">GCM10022404_25860</name>
</gene>
<proteinExistence type="predicted"/>
<evidence type="ECO:0000313" key="2">
    <source>
        <dbReference type="EMBL" id="GAA3874863.1"/>
    </source>
</evidence>
<dbReference type="SUPFAM" id="SSF54593">
    <property type="entry name" value="Glyoxalase/Bleomycin resistance protein/Dihydroxybiphenyl dioxygenase"/>
    <property type="match status" value="1"/>
</dbReference>
<dbReference type="PANTHER" id="PTHR35006:SF1">
    <property type="entry name" value="BLL2941 PROTEIN"/>
    <property type="match status" value="1"/>
</dbReference>
<dbReference type="CDD" id="cd07262">
    <property type="entry name" value="VOC_like"/>
    <property type="match status" value="1"/>
</dbReference>
<dbReference type="Proteomes" id="UP001399917">
    <property type="component" value="Unassembled WGS sequence"/>
</dbReference>
<sequence length="142" mass="15510">MLSHFGVGSRDLKRSEAFYDAVLASLGLRQRTVEPDGSAPSLCWVHPDRPLPRFYVYTPFNGDPATAGNGVMIAFIAPSIDAVDAAHKAGLEHGGSDAGAPGLRPHYAPDYYGAYLIDPDENKIHIVHREELVRELEKTARL</sequence>
<protein>
    <submittedName>
        <fullName evidence="2">VOC family protein</fullName>
    </submittedName>
</protein>
<evidence type="ECO:0000259" key="1">
    <source>
        <dbReference type="PROSITE" id="PS51819"/>
    </source>
</evidence>
<organism evidence="2 3">
    <name type="scientific">Celeribacter arenosi</name>
    <dbReference type="NCBI Taxonomy" id="792649"/>
    <lineage>
        <taxon>Bacteria</taxon>
        <taxon>Pseudomonadati</taxon>
        <taxon>Pseudomonadota</taxon>
        <taxon>Alphaproteobacteria</taxon>
        <taxon>Rhodobacterales</taxon>
        <taxon>Roseobacteraceae</taxon>
        <taxon>Celeribacter</taxon>
    </lineage>
</organism>
<comment type="caution">
    <text evidence="2">The sequence shown here is derived from an EMBL/GenBank/DDBJ whole genome shotgun (WGS) entry which is preliminary data.</text>
</comment>
<reference evidence="3" key="1">
    <citation type="journal article" date="2019" name="Int. J. Syst. Evol. Microbiol.">
        <title>The Global Catalogue of Microorganisms (GCM) 10K type strain sequencing project: providing services to taxonomists for standard genome sequencing and annotation.</title>
        <authorList>
            <consortium name="The Broad Institute Genomics Platform"/>
            <consortium name="The Broad Institute Genome Sequencing Center for Infectious Disease"/>
            <person name="Wu L."/>
            <person name="Ma J."/>
        </authorList>
    </citation>
    <scope>NUCLEOTIDE SEQUENCE [LARGE SCALE GENOMIC DNA]</scope>
    <source>
        <strain evidence="3">JCM 17190</strain>
    </source>
</reference>
<dbReference type="InterPro" id="IPR029068">
    <property type="entry name" value="Glyas_Bleomycin-R_OHBP_Dase"/>
</dbReference>
<dbReference type="PROSITE" id="PS51819">
    <property type="entry name" value="VOC"/>
    <property type="match status" value="1"/>
</dbReference>
<dbReference type="PANTHER" id="PTHR35006">
    <property type="entry name" value="GLYOXALASE FAMILY PROTEIN (AFU_ORTHOLOGUE AFUA_5G14830)"/>
    <property type="match status" value="1"/>
</dbReference>
<dbReference type="RefSeq" id="WP_344847711.1">
    <property type="nucleotide sequence ID" value="NZ_BAABDF010000007.1"/>
</dbReference>
<evidence type="ECO:0000313" key="3">
    <source>
        <dbReference type="Proteomes" id="UP001399917"/>
    </source>
</evidence>
<dbReference type="Pfam" id="PF00903">
    <property type="entry name" value="Glyoxalase"/>
    <property type="match status" value="1"/>
</dbReference>
<dbReference type="InterPro" id="IPR037523">
    <property type="entry name" value="VOC_core"/>
</dbReference>
<keyword evidence="3" id="KW-1185">Reference proteome</keyword>
<accession>A0ABP7KED2</accession>
<dbReference type="Gene3D" id="3.10.180.10">
    <property type="entry name" value="2,3-Dihydroxybiphenyl 1,2-Dioxygenase, domain 1"/>
    <property type="match status" value="1"/>
</dbReference>
<name>A0ABP7KED2_9RHOB</name>
<dbReference type="EMBL" id="BAABDF010000007">
    <property type="protein sequence ID" value="GAA3874863.1"/>
    <property type="molecule type" value="Genomic_DNA"/>
</dbReference>
<feature type="domain" description="VOC" evidence="1">
    <location>
        <begin position="1"/>
        <end position="129"/>
    </location>
</feature>
<dbReference type="InterPro" id="IPR004360">
    <property type="entry name" value="Glyas_Fos-R_dOase_dom"/>
</dbReference>